<dbReference type="EMBL" id="BOMV01000013">
    <property type="protein sequence ID" value="GIE94490.1"/>
    <property type="molecule type" value="Genomic_DNA"/>
</dbReference>
<dbReference type="RefSeq" id="WP_203780794.1">
    <property type="nucleotide sequence ID" value="NZ_BOMV01000013.1"/>
</dbReference>
<reference evidence="2" key="1">
    <citation type="submission" date="2021-01" db="EMBL/GenBank/DDBJ databases">
        <title>Whole genome shotgun sequence of Actinoplanes rishiriensis NBRC 108556.</title>
        <authorList>
            <person name="Komaki H."/>
            <person name="Tamura T."/>
        </authorList>
    </citation>
    <scope>NUCLEOTIDE SEQUENCE</scope>
    <source>
        <strain evidence="2">NBRC 108556</strain>
    </source>
</reference>
<feature type="chain" id="PRO_5037917351" evidence="1">
    <location>
        <begin position="21"/>
        <end position="166"/>
    </location>
</feature>
<keyword evidence="1" id="KW-0732">Signal</keyword>
<feature type="signal peptide" evidence="1">
    <location>
        <begin position="1"/>
        <end position="20"/>
    </location>
</feature>
<proteinExistence type="predicted"/>
<gene>
    <name evidence="2" type="ORF">Ari01nite_19550</name>
</gene>
<accession>A0A919MWB3</accession>
<comment type="caution">
    <text evidence="2">The sequence shown here is derived from an EMBL/GenBank/DDBJ whole genome shotgun (WGS) entry which is preliminary data.</text>
</comment>
<keyword evidence="3" id="KW-1185">Reference proteome</keyword>
<name>A0A919MWB3_9ACTN</name>
<evidence type="ECO:0000256" key="1">
    <source>
        <dbReference type="SAM" id="SignalP"/>
    </source>
</evidence>
<evidence type="ECO:0000313" key="2">
    <source>
        <dbReference type="EMBL" id="GIE94490.1"/>
    </source>
</evidence>
<dbReference type="Proteomes" id="UP000636960">
    <property type="component" value="Unassembled WGS sequence"/>
</dbReference>
<sequence>MRSHGLATVLTVGLALASTAAGSPTYHPATMTGFVTAGELRTAFGWTEAKLRTRAAKVTFSHTTLIEDRYAVRCGTLKTKATHYRQTMRMDLATTIMRKSSQVTGFRLAGAISGISGTSVAPAVGAPCPNPKGKTIDAVRLTSTTTTSALTANFRTESRDLWSKRC</sequence>
<dbReference type="AlphaFoldDB" id="A0A919MWB3"/>
<organism evidence="2 3">
    <name type="scientific">Paractinoplanes rishiriensis</name>
    <dbReference type="NCBI Taxonomy" id="1050105"/>
    <lineage>
        <taxon>Bacteria</taxon>
        <taxon>Bacillati</taxon>
        <taxon>Actinomycetota</taxon>
        <taxon>Actinomycetes</taxon>
        <taxon>Micromonosporales</taxon>
        <taxon>Micromonosporaceae</taxon>
        <taxon>Paractinoplanes</taxon>
    </lineage>
</organism>
<evidence type="ECO:0000313" key="3">
    <source>
        <dbReference type="Proteomes" id="UP000636960"/>
    </source>
</evidence>
<protein>
    <submittedName>
        <fullName evidence="2">Uncharacterized protein</fullName>
    </submittedName>
</protein>